<reference evidence="5" key="2">
    <citation type="submission" date="2018-02" db="UniProtKB">
        <authorList>
            <consortium name="EnsemblPlants"/>
        </authorList>
    </citation>
    <scope>IDENTIFICATION</scope>
    <source>
        <strain evidence="5">Williams 82</strain>
    </source>
</reference>
<dbReference type="eggNOG" id="KOG4584">
    <property type="taxonomic scope" value="Eukaryota"/>
</dbReference>
<gene>
    <name evidence="4" type="ORF">GLYMA_06G245000</name>
</gene>
<dbReference type="SUPFAM" id="SSF111321">
    <property type="entry name" value="AF1104-like"/>
    <property type="match status" value="1"/>
</dbReference>
<dbReference type="Pfam" id="PF01937">
    <property type="entry name" value="ARMT1-like_dom"/>
    <property type="match status" value="1"/>
</dbReference>
<evidence type="ECO:0000313" key="6">
    <source>
        <dbReference type="Proteomes" id="UP000008827"/>
    </source>
</evidence>
<dbReference type="HOGENOM" id="CLU_529378_0_0_1"/>
<keyword evidence="2" id="KW-1133">Transmembrane helix</keyword>
<dbReference type="AlphaFoldDB" id="K7KX52"/>
<dbReference type="GO" id="GO:0005634">
    <property type="term" value="C:nucleus"/>
    <property type="evidence" value="ECO:0000318"/>
    <property type="project" value="GO_Central"/>
</dbReference>
<keyword evidence="2" id="KW-0472">Membrane</keyword>
<keyword evidence="6" id="KW-1185">Reference proteome</keyword>
<dbReference type="GO" id="GO:0005829">
    <property type="term" value="C:cytosol"/>
    <property type="evidence" value="ECO:0000318"/>
    <property type="project" value="GO_Central"/>
</dbReference>
<feature type="domain" description="Damage-control phosphatase ARMT1-like metal-binding" evidence="3">
    <location>
        <begin position="275"/>
        <end position="380"/>
    </location>
</feature>
<dbReference type="GO" id="GO:0015937">
    <property type="term" value="P:coenzyme A biosynthetic process"/>
    <property type="evidence" value="ECO:0000318"/>
    <property type="project" value="GO_Central"/>
</dbReference>
<evidence type="ECO:0000313" key="5">
    <source>
        <dbReference type="EnsemblPlants" id="KRH55310"/>
    </source>
</evidence>
<dbReference type="InParanoid" id="K7KX52"/>
<dbReference type="SMR" id="K7KX52"/>
<dbReference type="Gramene" id="KRH55310">
    <property type="protein sequence ID" value="KRH55310"/>
    <property type="gene ID" value="GLYMA_06G245000"/>
</dbReference>
<dbReference type="InterPro" id="IPR002791">
    <property type="entry name" value="ARMT1-like_metal-bd"/>
</dbReference>
<feature type="transmembrane region" description="Helical" evidence="2">
    <location>
        <begin position="213"/>
        <end position="233"/>
    </location>
</feature>
<evidence type="ECO:0000259" key="3">
    <source>
        <dbReference type="Pfam" id="PF01937"/>
    </source>
</evidence>
<name>K7KX52_SOYBN</name>
<proteinExistence type="predicted"/>
<reference evidence="4 5" key="1">
    <citation type="journal article" date="2010" name="Nature">
        <title>Genome sequence of the palaeopolyploid soybean.</title>
        <authorList>
            <person name="Schmutz J."/>
            <person name="Cannon S.B."/>
            <person name="Schlueter J."/>
            <person name="Ma J."/>
            <person name="Mitros T."/>
            <person name="Nelson W."/>
            <person name="Hyten D.L."/>
            <person name="Song Q."/>
            <person name="Thelen J.J."/>
            <person name="Cheng J."/>
            <person name="Xu D."/>
            <person name="Hellsten U."/>
            <person name="May G.D."/>
            <person name="Yu Y."/>
            <person name="Sakurai T."/>
            <person name="Umezawa T."/>
            <person name="Bhattacharyya M.K."/>
            <person name="Sandhu D."/>
            <person name="Valliyodan B."/>
            <person name="Lindquist E."/>
            <person name="Peto M."/>
            <person name="Grant D."/>
            <person name="Shu S."/>
            <person name="Goodstein D."/>
            <person name="Barry K."/>
            <person name="Futrell-Griggs M."/>
            <person name="Abernathy B."/>
            <person name="Du J."/>
            <person name="Tian Z."/>
            <person name="Zhu L."/>
            <person name="Gill N."/>
            <person name="Joshi T."/>
            <person name="Libault M."/>
            <person name="Sethuraman A."/>
            <person name="Zhang X.-C."/>
            <person name="Shinozaki K."/>
            <person name="Nguyen H.T."/>
            <person name="Wing R.A."/>
            <person name="Cregan P."/>
            <person name="Specht J."/>
            <person name="Grimwood J."/>
            <person name="Rokhsar D."/>
            <person name="Stacey G."/>
            <person name="Shoemaker R.C."/>
            <person name="Jackson S.A."/>
        </authorList>
    </citation>
    <scope>NUCLEOTIDE SEQUENCE [LARGE SCALE GENOMIC DNA]</scope>
    <source>
        <strain evidence="5">cv. Williams 82</strain>
        <tissue evidence="4">Callus</tissue>
    </source>
</reference>
<organism evidence="5">
    <name type="scientific">Glycine max</name>
    <name type="common">Soybean</name>
    <name type="synonym">Glycine hispida</name>
    <dbReference type="NCBI Taxonomy" id="3847"/>
    <lineage>
        <taxon>Eukaryota</taxon>
        <taxon>Viridiplantae</taxon>
        <taxon>Streptophyta</taxon>
        <taxon>Embryophyta</taxon>
        <taxon>Tracheophyta</taxon>
        <taxon>Spermatophyta</taxon>
        <taxon>Magnoliopsida</taxon>
        <taxon>eudicotyledons</taxon>
        <taxon>Gunneridae</taxon>
        <taxon>Pentapetalae</taxon>
        <taxon>rosids</taxon>
        <taxon>fabids</taxon>
        <taxon>Fabales</taxon>
        <taxon>Fabaceae</taxon>
        <taxon>Papilionoideae</taxon>
        <taxon>50 kb inversion clade</taxon>
        <taxon>NPAAA clade</taxon>
        <taxon>indigoferoid/millettioid clade</taxon>
        <taxon>Phaseoleae</taxon>
        <taxon>Glycine</taxon>
        <taxon>Glycine subgen. Soja</taxon>
    </lineage>
</organism>
<sequence length="515" mass="59607">MTADGKVPKTRPQWLELKDYVFAGAIFMYKRSQTYSSYCRDHQGRTFKCLKVLVLLMEMNYMLAYGSGEASLRLLWNSGSLHILLPFEVDIDFAFNFIAIYATTIPLSPLLYFVSHIHEINIIVMPSVNITGRDDQQMRDRERMSQRVFLRNESFCGKLYRWQLEYWYLAVTSGNGNCWTEIFFFPHTMEKWPKWLRATAGLFLTNLPENPNLLLRVGMKTWIFFIFIFYLNGLAKGLVQDRNQWCLLIYFMSSLDLYYPHNVLILDHLNFLFRENEASLVVLPDLLMELDSMDEETTLLTLIEGVLAANIFYWGSRACVDLYHKGTIIEIYKMSRNKMQRPWQVDDFDAFKQRMLGTGDKKPPPHRRALLFVDNASADTIWILLCDKSYLLNIIMLIVNINKLPDKSNYVYSYYKKKKLIYIGAYDSNDVVGHAFNGGGCGCNDIIKVSSKPYLKSVCFNIVADVDNVFEGEASTTTVTSVPSPESRPSKTVLSDRRRLMFFDAAKTHVSSFDC</sequence>
<dbReference type="SUPFAM" id="SSF81891">
    <property type="entry name" value="Poly A polymerase C-terminal region-like"/>
    <property type="match status" value="1"/>
</dbReference>
<evidence type="ECO:0000313" key="4">
    <source>
        <dbReference type="EMBL" id="KRH55310.1"/>
    </source>
</evidence>
<keyword evidence="2" id="KW-0812">Transmembrane</keyword>
<dbReference type="EMBL" id="CM000839">
    <property type="protein sequence ID" value="KRH55310.1"/>
    <property type="molecule type" value="Genomic_DNA"/>
</dbReference>
<reference evidence="4" key="3">
    <citation type="submission" date="2018-07" db="EMBL/GenBank/DDBJ databases">
        <title>WGS assembly of Glycine max.</title>
        <authorList>
            <person name="Schmutz J."/>
            <person name="Cannon S."/>
            <person name="Schlueter J."/>
            <person name="Ma J."/>
            <person name="Mitros T."/>
            <person name="Nelson W."/>
            <person name="Hyten D."/>
            <person name="Song Q."/>
            <person name="Thelen J."/>
            <person name="Cheng J."/>
            <person name="Xu D."/>
            <person name="Hellsten U."/>
            <person name="May G."/>
            <person name="Yu Y."/>
            <person name="Sakurai T."/>
            <person name="Umezawa T."/>
            <person name="Bhattacharyya M."/>
            <person name="Sandhu D."/>
            <person name="Valliyodan B."/>
            <person name="Lindquist E."/>
            <person name="Peto M."/>
            <person name="Grant D."/>
            <person name="Shu S."/>
            <person name="Goodstein D."/>
            <person name="Barry K."/>
            <person name="Futrell-Griggs M."/>
            <person name="Abernathy B."/>
            <person name="Du J."/>
            <person name="Tian Z."/>
            <person name="Zhu L."/>
            <person name="Gill N."/>
            <person name="Joshi T."/>
            <person name="Libault M."/>
            <person name="Sethuraman A."/>
            <person name="Zhang X."/>
            <person name="Shinozaki K."/>
            <person name="Nguyen H."/>
            <person name="Wing R."/>
            <person name="Cregan P."/>
            <person name="Specht J."/>
            <person name="Grimwood J."/>
            <person name="Rokhsar D."/>
            <person name="Stacey G."/>
            <person name="Shoemaker R."/>
            <person name="Jackson S."/>
        </authorList>
    </citation>
    <scope>NUCLEOTIDE SEQUENCE</scope>
    <source>
        <tissue evidence="4">Callus</tissue>
    </source>
</reference>
<evidence type="ECO:0000256" key="1">
    <source>
        <dbReference type="ARBA" id="ARBA00001967"/>
    </source>
</evidence>
<dbReference type="InterPro" id="IPR036075">
    <property type="entry name" value="ARMT-1-like_metal-bd_sf"/>
</dbReference>
<protein>
    <recommendedName>
        <fullName evidence="3">Damage-control phosphatase ARMT1-like metal-binding domain-containing protein</fullName>
    </recommendedName>
</protein>
<accession>K7KX52</accession>
<dbReference type="STRING" id="3847.K7KX52"/>
<dbReference type="PaxDb" id="3847-GLYMA06G37950.1"/>
<dbReference type="EnsemblPlants" id="KRH55310">
    <property type="protein sequence ID" value="KRH55310"/>
    <property type="gene ID" value="GLYMA_06G245000"/>
</dbReference>
<dbReference type="Proteomes" id="UP000008827">
    <property type="component" value="Chromosome 6"/>
</dbReference>
<evidence type="ECO:0000256" key="2">
    <source>
        <dbReference type="SAM" id="Phobius"/>
    </source>
</evidence>
<comment type="cofactor">
    <cofactor evidence="1">
        <name>Ni(2+)</name>
        <dbReference type="ChEBI" id="CHEBI:49786"/>
    </cofactor>
</comment>